<evidence type="ECO:0000313" key="3">
    <source>
        <dbReference type="Proteomes" id="UP000053820"/>
    </source>
</evidence>
<evidence type="ECO:0000313" key="1">
    <source>
        <dbReference type="EMBL" id="KIJ58592.1"/>
    </source>
</evidence>
<organism evidence="1 3">
    <name type="scientific">Hydnomerulius pinastri MD-312</name>
    <dbReference type="NCBI Taxonomy" id="994086"/>
    <lineage>
        <taxon>Eukaryota</taxon>
        <taxon>Fungi</taxon>
        <taxon>Dikarya</taxon>
        <taxon>Basidiomycota</taxon>
        <taxon>Agaricomycotina</taxon>
        <taxon>Agaricomycetes</taxon>
        <taxon>Agaricomycetidae</taxon>
        <taxon>Boletales</taxon>
        <taxon>Boletales incertae sedis</taxon>
        <taxon>Leucogyrophana</taxon>
    </lineage>
</organism>
<keyword evidence="3" id="KW-1185">Reference proteome</keyword>
<dbReference type="AlphaFoldDB" id="A0A0C9W7V0"/>
<name>A0A0C9W7V0_9AGAM</name>
<proteinExistence type="predicted"/>
<dbReference type="Proteomes" id="UP000053820">
    <property type="component" value="Unassembled WGS sequence"/>
</dbReference>
<gene>
    <name evidence="1" type="ORF">HYDPIDRAFT_102315</name>
    <name evidence="2" type="ORF">HYDPIDRAFT_95132</name>
</gene>
<dbReference type="SUPFAM" id="SSF46689">
    <property type="entry name" value="Homeodomain-like"/>
    <property type="match status" value="1"/>
</dbReference>
<sequence length="135" mass="15062">MPGRRRHIPNNVKKMVVQMDQLDEPLSRAEIRHLTGVAESTQRRILSLHSRTGEVAIKAVPSGRKRILNAMDAAFLEGCIERNPDLTLLELQKALQEVCGARGSMATISRTLRRRGFTRKKVISADSFLASLTSI</sequence>
<protein>
    <recommendedName>
        <fullName evidence="4">Transposase Tc1-like domain-containing protein</fullName>
    </recommendedName>
</protein>
<evidence type="ECO:0008006" key="4">
    <source>
        <dbReference type="Google" id="ProtNLM"/>
    </source>
</evidence>
<dbReference type="OrthoDB" id="3203937at2759"/>
<dbReference type="EMBL" id="KN839857">
    <property type="protein sequence ID" value="KIJ62197.1"/>
    <property type="molecule type" value="Genomic_DNA"/>
</dbReference>
<dbReference type="InterPro" id="IPR009057">
    <property type="entry name" value="Homeodomain-like_sf"/>
</dbReference>
<dbReference type="EMBL" id="KN839923">
    <property type="protein sequence ID" value="KIJ58592.1"/>
    <property type="molecule type" value="Genomic_DNA"/>
</dbReference>
<evidence type="ECO:0000313" key="2">
    <source>
        <dbReference type="EMBL" id="KIJ62197.1"/>
    </source>
</evidence>
<accession>A0A0C9W7V0</accession>
<reference evidence="1 3" key="1">
    <citation type="submission" date="2014-04" db="EMBL/GenBank/DDBJ databases">
        <title>Evolutionary Origins and Diversification of the Mycorrhizal Mutualists.</title>
        <authorList>
            <consortium name="DOE Joint Genome Institute"/>
            <consortium name="Mycorrhizal Genomics Consortium"/>
            <person name="Kohler A."/>
            <person name="Kuo A."/>
            <person name="Nagy L.G."/>
            <person name="Floudas D."/>
            <person name="Copeland A."/>
            <person name="Barry K.W."/>
            <person name="Cichocki N."/>
            <person name="Veneault-Fourrey C."/>
            <person name="LaButti K."/>
            <person name="Lindquist E.A."/>
            <person name="Lipzen A."/>
            <person name="Lundell T."/>
            <person name="Morin E."/>
            <person name="Murat C."/>
            <person name="Riley R."/>
            <person name="Ohm R."/>
            <person name="Sun H."/>
            <person name="Tunlid A."/>
            <person name="Henrissat B."/>
            <person name="Grigoriev I.V."/>
            <person name="Hibbett D.S."/>
            <person name="Martin F."/>
        </authorList>
    </citation>
    <scope>NUCLEOTIDE SEQUENCE [LARGE SCALE GENOMIC DNA]</scope>
    <source>
        <strain evidence="1 3">MD-312</strain>
    </source>
</reference>
<dbReference type="HOGENOM" id="CLU_056788_9_0_1"/>